<dbReference type="Proteomes" id="UP000706525">
    <property type="component" value="Unassembled WGS sequence"/>
</dbReference>
<evidence type="ECO:0000313" key="2">
    <source>
        <dbReference type="Proteomes" id="UP000706525"/>
    </source>
</evidence>
<proteinExistence type="predicted"/>
<evidence type="ECO:0000313" key="1">
    <source>
        <dbReference type="EMBL" id="CAG9180712.1"/>
    </source>
</evidence>
<gene>
    <name evidence="1" type="ORF">LMG32289_04699</name>
</gene>
<name>A0ABN7Z8P8_9BURK</name>
<keyword evidence="2" id="KW-1185">Reference proteome</keyword>
<organism evidence="1 2">
    <name type="scientific">Cupriavidus pampae</name>
    <dbReference type="NCBI Taxonomy" id="659251"/>
    <lineage>
        <taxon>Bacteria</taxon>
        <taxon>Pseudomonadati</taxon>
        <taxon>Pseudomonadota</taxon>
        <taxon>Betaproteobacteria</taxon>
        <taxon>Burkholderiales</taxon>
        <taxon>Burkholderiaceae</taxon>
        <taxon>Cupriavidus</taxon>
    </lineage>
</organism>
<accession>A0ABN7Z8P8</accession>
<dbReference type="RefSeq" id="WP_223992646.1">
    <property type="nucleotide sequence ID" value="NZ_CAJZAG010000009.1"/>
</dbReference>
<protein>
    <recommendedName>
        <fullName evidence="3">8-amino-7-oxononanoate synthase</fullName>
    </recommendedName>
</protein>
<dbReference type="EMBL" id="CAJZAG010000009">
    <property type="protein sequence ID" value="CAG9180712.1"/>
    <property type="molecule type" value="Genomic_DNA"/>
</dbReference>
<reference evidence="1 2" key="1">
    <citation type="submission" date="2021-08" db="EMBL/GenBank/DDBJ databases">
        <authorList>
            <person name="Peeters C."/>
        </authorList>
    </citation>
    <scope>NUCLEOTIDE SEQUENCE [LARGE SCALE GENOMIC DNA]</scope>
    <source>
        <strain evidence="1 2">LMG 32289</strain>
    </source>
</reference>
<comment type="caution">
    <text evidence="1">The sequence shown here is derived from an EMBL/GenBank/DDBJ whole genome shotgun (WGS) entry which is preliminary data.</text>
</comment>
<evidence type="ECO:0008006" key="3">
    <source>
        <dbReference type="Google" id="ProtNLM"/>
    </source>
</evidence>
<sequence>MADPRVFDDALHLKVLPDRDGAYTVSVENPDDDAGLIVGIDVSFQGGATEDTAKLLVHAVDGNTVGATATIYRIKDDIGAFDIDAVYKYIQLITVEGAPIVQIVGCITAGIVTKLMGITAVPADQSKTPQPPASAIVDYHKESDPLAARSGPLDTDQYVSPTTVRLQRTPRALTGDVALWLLIKLNSDMLGWDNYVRQIDSLFFKDENTPSGKDEPPLYGGAARLSRRRFLPFTDTDAYRALKVATEAFLVTWGAVVPTGPSSKDVAELLAYDPAAIALANDRLGLRISQPGVLAKQYFGGGDSPTLPYLQRVASALQGTDASKRIQEALTASPAPAAPRLVGAHANPNAKTEVGICGENCLWLDYWNRDISAKLTYPPLIELIWSYWMEEMQLVQTMNAITRRFQNVSAGPRDPLVQFELDALRPVNNIIWGWVQDEQHRLPIERRAAEYQHEYGFQLIGRAIPRMQAADNRSKFLGAFHTLLNLCVPFFRQADDTTVVPDGFPLLNALREVHLILSEGAHNQFRDLPTTSRVEMMMQQWMLARPEFREFLPRRAMVAYPEPWMHSVESMRKLQGWGDTNTYQFWQLATTGEQIVSSIRWSDWNSVSDPVNAANWAAFFRPEIQTYIHSYRAVTGVDVGAEPVDVQVPGMHLLRRMQEHKGLRIA</sequence>